<protein>
    <submittedName>
        <fullName evidence="3">Kinesin-related protein 2-like</fullName>
    </submittedName>
</protein>
<evidence type="ECO:0000313" key="3">
    <source>
        <dbReference type="EMBL" id="KAF0752139.1"/>
    </source>
</evidence>
<keyword evidence="1" id="KW-0732">Signal</keyword>
<evidence type="ECO:0000313" key="4">
    <source>
        <dbReference type="Proteomes" id="UP000478052"/>
    </source>
</evidence>
<feature type="signal peptide" evidence="1">
    <location>
        <begin position="1"/>
        <end position="27"/>
    </location>
</feature>
<keyword evidence="4" id="KW-1185">Reference proteome</keyword>
<organism evidence="3 4">
    <name type="scientific">Aphis craccivora</name>
    <name type="common">Cowpea aphid</name>
    <dbReference type="NCBI Taxonomy" id="307492"/>
    <lineage>
        <taxon>Eukaryota</taxon>
        <taxon>Metazoa</taxon>
        <taxon>Ecdysozoa</taxon>
        <taxon>Arthropoda</taxon>
        <taxon>Hexapoda</taxon>
        <taxon>Insecta</taxon>
        <taxon>Pterygota</taxon>
        <taxon>Neoptera</taxon>
        <taxon>Paraneoptera</taxon>
        <taxon>Hemiptera</taxon>
        <taxon>Sternorrhyncha</taxon>
        <taxon>Aphidomorpha</taxon>
        <taxon>Aphidoidea</taxon>
        <taxon>Aphididae</taxon>
        <taxon>Aphidini</taxon>
        <taxon>Aphis</taxon>
        <taxon>Aphis</taxon>
    </lineage>
</organism>
<accession>A0A6G0YAT4</accession>
<comment type="caution">
    <text evidence="3">The sequence shown here is derived from an EMBL/GenBank/DDBJ whole genome shotgun (WGS) entry which is preliminary data.</text>
</comment>
<feature type="domain" description="DUF4806" evidence="2">
    <location>
        <begin position="117"/>
        <end position="182"/>
    </location>
</feature>
<reference evidence="3 4" key="1">
    <citation type="submission" date="2019-08" db="EMBL/GenBank/DDBJ databases">
        <title>Whole genome of Aphis craccivora.</title>
        <authorList>
            <person name="Voronova N.V."/>
            <person name="Shulinski R.S."/>
            <person name="Bandarenka Y.V."/>
            <person name="Zhorov D.G."/>
            <person name="Warner D."/>
        </authorList>
    </citation>
    <scope>NUCLEOTIDE SEQUENCE [LARGE SCALE GENOMIC DNA]</scope>
    <source>
        <strain evidence="3">180601</strain>
        <tissue evidence="3">Whole Body</tissue>
    </source>
</reference>
<name>A0A6G0YAT4_APHCR</name>
<dbReference type="InterPro" id="IPR032071">
    <property type="entry name" value="DUF4806"/>
</dbReference>
<evidence type="ECO:0000256" key="1">
    <source>
        <dbReference type="SAM" id="SignalP"/>
    </source>
</evidence>
<sequence>MYSVAIHQQKHLFLELSLIMVFSCSHCEIEGQVKEMHQKPDDCNMLSCMQSEVYQTTSSPFKVSNMENSLNKSEIMGDNMNFASTSAITQVSIVSSRQPLSSQIDSCLGTDDCDYSLPITNEEELIDFETKLLDINFKTKYVVNSLERLTRKTLTSTVHRMLRKLFDDELLKEYSYMGQKKKNIFFFENIYSYIW</sequence>
<feature type="chain" id="PRO_5026192667" evidence="1">
    <location>
        <begin position="28"/>
        <end position="195"/>
    </location>
</feature>
<dbReference type="AlphaFoldDB" id="A0A6G0YAT4"/>
<dbReference type="Proteomes" id="UP000478052">
    <property type="component" value="Unassembled WGS sequence"/>
</dbReference>
<evidence type="ECO:0000259" key="2">
    <source>
        <dbReference type="Pfam" id="PF16064"/>
    </source>
</evidence>
<dbReference type="EMBL" id="VUJU01005151">
    <property type="protein sequence ID" value="KAF0752139.1"/>
    <property type="molecule type" value="Genomic_DNA"/>
</dbReference>
<gene>
    <name evidence="3" type="ORF">FWK35_00011966</name>
</gene>
<dbReference type="Pfam" id="PF16064">
    <property type="entry name" value="DUF4806"/>
    <property type="match status" value="1"/>
</dbReference>
<proteinExistence type="predicted"/>